<keyword evidence="5" id="KW-0325">Glycoprotein</keyword>
<evidence type="ECO:0000313" key="9">
    <source>
        <dbReference type="Proteomes" id="UP000494256"/>
    </source>
</evidence>
<reference evidence="8 9" key="1">
    <citation type="submission" date="2020-04" db="EMBL/GenBank/DDBJ databases">
        <authorList>
            <person name="Wallbank WR R."/>
            <person name="Pardo Diaz C."/>
            <person name="Kozak K."/>
            <person name="Martin S."/>
            <person name="Jiggins C."/>
            <person name="Moest M."/>
            <person name="Warren A I."/>
            <person name="Byers J.R.P. K."/>
            <person name="Montejo-Kovacevich G."/>
            <person name="Yen C E."/>
        </authorList>
    </citation>
    <scope>NUCLEOTIDE SEQUENCE [LARGE SCALE GENOMIC DNA]</scope>
</reference>
<organism evidence="8 9">
    <name type="scientific">Arctia plantaginis</name>
    <name type="common">Wood tiger moth</name>
    <name type="synonym">Phalaena plantaginis</name>
    <dbReference type="NCBI Taxonomy" id="874455"/>
    <lineage>
        <taxon>Eukaryota</taxon>
        <taxon>Metazoa</taxon>
        <taxon>Ecdysozoa</taxon>
        <taxon>Arthropoda</taxon>
        <taxon>Hexapoda</taxon>
        <taxon>Insecta</taxon>
        <taxon>Pterygota</taxon>
        <taxon>Neoptera</taxon>
        <taxon>Endopterygota</taxon>
        <taxon>Lepidoptera</taxon>
        <taxon>Glossata</taxon>
        <taxon>Ditrysia</taxon>
        <taxon>Noctuoidea</taxon>
        <taxon>Erebidae</taxon>
        <taxon>Arctiinae</taxon>
        <taxon>Arctia</taxon>
    </lineage>
</organism>
<evidence type="ECO:0000256" key="2">
    <source>
        <dbReference type="ARBA" id="ARBA00022487"/>
    </source>
</evidence>
<protein>
    <recommendedName>
        <fullName evidence="6">Carboxylic ester hydrolase</fullName>
        <ecNumber evidence="6">3.1.1.-</ecNumber>
    </recommendedName>
</protein>
<accession>A0A8S0ZEV8</accession>
<keyword evidence="2" id="KW-0719">Serine esterase</keyword>
<dbReference type="EC" id="3.1.1.-" evidence="6"/>
<evidence type="ECO:0000256" key="6">
    <source>
        <dbReference type="RuleBase" id="RU361235"/>
    </source>
</evidence>
<comment type="similarity">
    <text evidence="1 6">Belongs to the type-B carboxylesterase/lipase family.</text>
</comment>
<evidence type="ECO:0000256" key="3">
    <source>
        <dbReference type="ARBA" id="ARBA00022801"/>
    </source>
</evidence>
<dbReference type="PANTHER" id="PTHR11559">
    <property type="entry name" value="CARBOXYLESTERASE"/>
    <property type="match status" value="1"/>
</dbReference>
<dbReference type="InterPro" id="IPR050309">
    <property type="entry name" value="Type-B_Carboxylest/Lipase"/>
</dbReference>
<comment type="caution">
    <text evidence="8">The sequence shown here is derived from an EMBL/GenBank/DDBJ whole genome shotgun (WGS) entry which is preliminary data.</text>
</comment>
<dbReference type="InterPro" id="IPR019826">
    <property type="entry name" value="Carboxylesterase_B_AS"/>
</dbReference>
<evidence type="ECO:0000256" key="1">
    <source>
        <dbReference type="ARBA" id="ARBA00005964"/>
    </source>
</evidence>
<gene>
    <name evidence="8" type="ORF">APLA_LOCUS5296</name>
</gene>
<dbReference type="SUPFAM" id="SSF53474">
    <property type="entry name" value="alpha/beta-Hydrolases"/>
    <property type="match status" value="1"/>
</dbReference>
<proteinExistence type="inferred from homology"/>
<dbReference type="PROSITE" id="PS00122">
    <property type="entry name" value="CARBOXYLESTERASE_B_1"/>
    <property type="match status" value="1"/>
</dbReference>
<sequence length="559" mass="63853">MARSEEEKMLPKTKWLVLWSLWLARMVPQPSPVVHVEQGALRGRLAPDGSHYQFFGIPYATSNPQYRFKAPGPEPKWKGIYEAINEHIKCPQRYGPWLVLGYEDCLILNVYRPLPVDLDAPLPVMVYIHGGGFKEGSGSRLLYGPDYLVTRGIVLVTFNYRLDLEGFLCLGIKEAPGNAGMKDQVAALKWVQRNIRAFGGDPDNVTIFGESAGGTSVSLHLLSPLSHGLYHKAIIQSGSSFAPWGLTYQPMQTAIATAKELGFDIEDTHQIYKLFISETISNLIKAEIPTRDGQLAYLRFSYVPCIERKINGSQPFLTDSPFDMLSRGEYNKVPIIIGATDHEGYILTYFESEQSLKNIRFEETLPLDLYFPTESERLAVGEQVKQLYMGDDKTTWDNIVKLSLLHGEPYFTYPVQAETELLLQASDHPAVYSYMFEYSGWRNFAKFVGNLKFWGEDGASHADDIFYLFSLFPMPSMFEHHMINTMTTLWTNFAKYGEPNRAMWPPAQRDPLLALYIKARPQLKPLHDFRPQHMGFWRNLYDKYRAPLNFTSMYAPKTR</sequence>
<keyword evidence="4" id="KW-1015">Disulfide bond</keyword>
<keyword evidence="3 6" id="KW-0378">Hydrolase</keyword>
<dbReference type="InterPro" id="IPR002018">
    <property type="entry name" value="CarbesteraseB"/>
</dbReference>
<dbReference type="Proteomes" id="UP000494256">
    <property type="component" value="Unassembled WGS sequence"/>
</dbReference>
<evidence type="ECO:0000313" key="8">
    <source>
        <dbReference type="EMBL" id="CAB3231589.1"/>
    </source>
</evidence>
<dbReference type="EMBL" id="CADEBD010000288">
    <property type="protein sequence ID" value="CAB3231589.1"/>
    <property type="molecule type" value="Genomic_DNA"/>
</dbReference>
<dbReference type="Gene3D" id="3.40.50.1820">
    <property type="entry name" value="alpha/beta hydrolase"/>
    <property type="match status" value="1"/>
</dbReference>
<feature type="domain" description="Carboxylesterase type B" evidence="7">
    <location>
        <begin position="31"/>
        <end position="522"/>
    </location>
</feature>
<dbReference type="GO" id="GO:0052689">
    <property type="term" value="F:carboxylic ester hydrolase activity"/>
    <property type="evidence" value="ECO:0007669"/>
    <property type="project" value="UniProtKB-KW"/>
</dbReference>
<evidence type="ECO:0000259" key="7">
    <source>
        <dbReference type="Pfam" id="PF00135"/>
    </source>
</evidence>
<dbReference type="AlphaFoldDB" id="A0A8S0ZEV8"/>
<dbReference type="InterPro" id="IPR029058">
    <property type="entry name" value="AB_hydrolase_fold"/>
</dbReference>
<dbReference type="Pfam" id="PF00135">
    <property type="entry name" value="COesterase"/>
    <property type="match status" value="1"/>
</dbReference>
<name>A0A8S0ZEV8_ARCPL</name>
<dbReference type="OrthoDB" id="10063284at2759"/>
<evidence type="ECO:0000256" key="5">
    <source>
        <dbReference type="ARBA" id="ARBA00023180"/>
    </source>
</evidence>
<evidence type="ECO:0000256" key="4">
    <source>
        <dbReference type="ARBA" id="ARBA00023157"/>
    </source>
</evidence>